<feature type="region of interest" description="Disordered" evidence="1">
    <location>
        <begin position="146"/>
        <end position="182"/>
    </location>
</feature>
<dbReference type="GeneID" id="72000540"/>
<feature type="compositionally biased region" description="Low complexity" evidence="1">
    <location>
        <begin position="227"/>
        <end position="238"/>
    </location>
</feature>
<accession>A0ABQ8KJG0</accession>
<feature type="compositionally biased region" description="Acidic residues" evidence="1">
    <location>
        <begin position="157"/>
        <end position="167"/>
    </location>
</feature>
<dbReference type="PANTHER" id="PTHR46512:SF1">
    <property type="entry name" value="PEPTIDYLPROLYL ISOMERASE"/>
    <property type="match status" value="1"/>
</dbReference>
<feature type="compositionally biased region" description="Low complexity" evidence="1">
    <location>
        <begin position="246"/>
        <end position="260"/>
    </location>
</feature>
<dbReference type="Pfam" id="PF14559">
    <property type="entry name" value="TPR_19"/>
    <property type="match status" value="1"/>
</dbReference>
<keyword evidence="3" id="KW-1185">Reference proteome</keyword>
<feature type="compositionally biased region" description="Low complexity" evidence="1">
    <location>
        <begin position="59"/>
        <end position="68"/>
    </location>
</feature>
<dbReference type="RefSeq" id="XP_047780198.1">
    <property type="nucleotide sequence ID" value="XM_047919808.1"/>
</dbReference>
<dbReference type="EMBL" id="JADCUA010000007">
    <property type="protein sequence ID" value="KAH9838283.1"/>
    <property type="molecule type" value="Genomic_DNA"/>
</dbReference>
<organism evidence="2 3">
    <name type="scientific">Rhodofomes roseus</name>
    <dbReference type="NCBI Taxonomy" id="34475"/>
    <lineage>
        <taxon>Eukaryota</taxon>
        <taxon>Fungi</taxon>
        <taxon>Dikarya</taxon>
        <taxon>Basidiomycota</taxon>
        <taxon>Agaricomycotina</taxon>
        <taxon>Agaricomycetes</taxon>
        <taxon>Polyporales</taxon>
        <taxon>Rhodofomes</taxon>
    </lineage>
</organism>
<evidence type="ECO:0008006" key="4">
    <source>
        <dbReference type="Google" id="ProtNLM"/>
    </source>
</evidence>
<feature type="region of interest" description="Disordered" evidence="1">
    <location>
        <begin position="295"/>
        <end position="502"/>
    </location>
</feature>
<dbReference type="Proteomes" id="UP000814176">
    <property type="component" value="Unassembled WGS sequence"/>
</dbReference>
<evidence type="ECO:0000313" key="3">
    <source>
        <dbReference type="Proteomes" id="UP000814176"/>
    </source>
</evidence>
<proteinExistence type="predicted"/>
<feature type="compositionally biased region" description="Low complexity" evidence="1">
    <location>
        <begin position="355"/>
        <end position="366"/>
    </location>
</feature>
<reference evidence="2 3" key="1">
    <citation type="journal article" date="2021" name="Environ. Microbiol.">
        <title>Gene family expansions and transcriptome signatures uncover fungal adaptations to wood decay.</title>
        <authorList>
            <person name="Hage H."/>
            <person name="Miyauchi S."/>
            <person name="Viragh M."/>
            <person name="Drula E."/>
            <person name="Min B."/>
            <person name="Chaduli D."/>
            <person name="Navarro D."/>
            <person name="Favel A."/>
            <person name="Norest M."/>
            <person name="Lesage-Meessen L."/>
            <person name="Balint B."/>
            <person name="Merenyi Z."/>
            <person name="de Eugenio L."/>
            <person name="Morin E."/>
            <person name="Martinez A.T."/>
            <person name="Baldrian P."/>
            <person name="Stursova M."/>
            <person name="Martinez M.J."/>
            <person name="Novotny C."/>
            <person name="Magnuson J.K."/>
            <person name="Spatafora J.W."/>
            <person name="Maurice S."/>
            <person name="Pangilinan J."/>
            <person name="Andreopoulos W."/>
            <person name="LaButti K."/>
            <person name="Hundley H."/>
            <person name="Na H."/>
            <person name="Kuo A."/>
            <person name="Barry K."/>
            <person name="Lipzen A."/>
            <person name="Henrissat B."/>
            <person name="Riley R."/>
            <person name="Ahrendt S."/>
            <person name="Nagy L.G."/>
            <person name="Grigoriev I.V."/>
            <person name="Martin F."/>
            <person name="Rosso M.N."/>
        </authorList>
    </citation>
    <scope>NUCLEOTIDE SEQUENCE [LARGE SCALE GENOMIC DNA]</scope>
    <source>
        <strain evidence="2 3">CIRM-BRFM 1785</strain>
    </source>
</reference>
<sequence>DSMQRRPPAAVSSLTPAMPPPLPRHRLSHASQDSSPRTPPNSNTPLPFMPVSSQKRYSSDSWNSSNYDGTEDLEAEWSPEQTRLLSRTLDALPAHLLTPFNGPVPPSNLLDKIARGVADAKGPVNWPHSLRATRAKIVELARARAKETMNDGASDTIAEEEGSDTDEQQQTARVAPKRPLYRQSSMDFMQAEARNWADNDNISRLSHRLQNADRFLSTSSFQSYAAPSSRSTSPFRTPGGQPFFPSTPSSTTLNSSHSSSRIPRLRRSMSDMSNSSDSFVLPAVDPRMNRVKRNESFAGSMYGPGQGLKRAPSFGAVSKRSSGAMSLSGRDSDATSSDEEEKLRSMKAKKARVKTTSPASTPTSPAKCPESSRTRKPPKSSPAKPSRNSKETPAHRPTKARANIQRNPSILGGELPHLQSSIEPPTPVRRTPRADRQTHSLSPKSPDTPVVESTLTATPASSKALRRTKDNKLPHRPIARKISFGSPGSPARENSSRSSGAGLGLARAIRSAPASLVALCTNRPSLPTRVHNRSFVRLGSPNLPVPRHSSNSVTAWSHNLLYLTPPLRNVVSMPSGVYHMADCFLLPSDPVVSGLSPRSDLSPLLREEHCGPLVPLVCPVSREAKECHRQGGRGVLSEMLRFWMASWPTRAAKPKVMPPSMFERSDMSRTRAVRRKDRCAGDLRVGPRENTREYRGHAQTPSGLVGSQPFDHTYTSLAQVQLISDYYTMAQVDAAEEPQQPNPEVLKKLDISKEKKDAGDQAFKGGDLKSGLPSQALMYLKGIDKNALSPITAAATASPIDGAAQSKQRTEASRYTQSTADDMMEKIYSNMSACHLKQSNWKRALETADKAGDNGLTDVTQALALNEGNYKALFRKAKALGEMGHFEKAEKILEDLLKKNDADAPAINAELARLRAMDKEREKIHNQKFKGFLNREKKTS</sequence>
<feature type="region of interest" description="Disordered" evidence="1">
    <location>
        <begin position="1"/>
        <end position="75"/>
    </location>
</feature>
<evidence type="ECO:0000256" key="1">
    <source>
        <dbReference type="SAM" id="MobiDB-lite"/>
    </source>
</evidence>
<feature type="non-terminal residue" evidence="2">
    <location>
        <position position="1"/>
    </location>
</feature>
<protein>
    <recommendedName>
        <fullName evidence="4">Tetratricopeptide repeat protein</fullName>
    </recommendedName>
</protein>
<dbReference type="InterPro" id="IPR050754">
    <property type="entry name" value="FKBP4/5/8-like"/>
</dbReference>
<feature type="region of interest" description="Disordered" evidence="1">
    <location>
        <begin position="656"/>
        <end position="676"/>
    </location>
</feature>
<gene>
    <name evidence="2" type="ORF">C8Q71DRAFT_686303</name>
</gene>
<dbReference type="SUPFAM" id="SSF48452">
    <property type="entry name" value="TPR-like"/>
    <property type="match status" value="1"/>
</dbReference>
<comment type="caution">
    <text evidence="2">The sequence shown here is derived from an EMBL/GenBank/DDBJ whole genome shotgun (WGS) entry which is preliminary data.</text>
</comment>
<feature type="region of interest" description="Disordered" evidence="1">
    <location>
        <begin position="224"/>
        <end position="281"/>
    </location>
</feature>
<feature type="region of interest" description="Disordered" evidence="1">
    <location>
        <begin position="688"/>
        <end position="708"/>
    </location>
</feature>
<feature type="non-terminal residue" evidence="2">
    <location>
        <position position="940"/>
    </location>
</feature>
<dbReference type="InterPro" id="IPR011990">
    <property type="entry name" value="TPR-like_helical_dom_sf"/>
</dbReference>
<dbReference type="PANTHER" id="PTHR46512">
    <property type="entry name" value="PEPTIDYLPROLYL ISOMERASE"/>
    <property type="match status" value="1"/>
</dbReference>
<name>A0ABQ8KJG0_9APHY</name>
<feature type="compositionally biased region" description="Low complexity" evidence="1">
    <location>
        <begin position="34"/>
        <end position="46"/>
    </location>
</feature>
<dbReference type="Gene3D" id="1.25.40.10">
    <property type="entry name" value="Tetratricopeptide repeat domain"/>
    <property type="match status" value="1"/>
</dbReference>
<feature type="compositionally biased region" description="Polar residues" evidence="1">
    <location>
        <begin position="439"/>
        <end position="461"/>
    </location>
</feature>
<evidence type="ECO:0000313" key="2">
    <source>
        <dbReference type="EMBL" id="KAH9838283.1"/>
    </source>
</evidence>